<keyword evidence="7" id="KW-1185">Reference proteome</keyword>
<dbReference type="GO" id="GO:0015833">
    <property type="term" value="P:peptide transport"/>
    <property type="evidence" value="ECO:0007669"/>
    <property type="project" value="TreeGrafter"/>
</dbReference>
<proteinExistence type="inferred from homology"/>
<dbReference type="Gene3D" id="3.40.190.10">
    <property type="entry name" value="Periplasmic binding protein-like II"/>
    <property type="match status" value="1"/>
</dbReference>
<feature type="signal peptide" evidence="4">
    <location>
        <begin position="1"/>
        <end position="26"/>
    </location>
</feature>
<evidence type="ECO:0000313" key="6">
    <source>
        <dbReference type="EMBL" id="KON89740.1"/>
    </source>
</evidence>
<dbReference type="InterPro" id="IPR030678">
    <property type="entry name" value="Peptide/Ni-bd"/>
</dbReference>
<dbReference type="CDD" id="cd08499">
    <property type="entry name" value="PBP2_Ylib_like"/>
    <property type="match status" value="1"/>
</dbReference>
<dbReference type="InterPro" id="IPR000914">
    <property type="entry name" value="SBP_5_dom"/>
</dbReference>
<dbReference type="STRING" id="1459.AF332_24965"/>
<dbReference type="Gene3D" id="3.10.105.10">
    <property type="entry name" value="Dipeptide-binding Protein, Domain 3"/>
    <property type="match status" value="1"/>
</dbReference>
<evidence type="ECO:0000256" key="3">
    <source>
        <dbReference type="ARBA" id="ARBA00022729"/>
    </source>
</evidence>
<dbReference type="EMBL" id="LGUF01000007">
    <property type="protein sequence ID" value="KON89740.1"/>
    <property type="molecule type" value="Genomic_DNA"/>
</dbReference>
<dbReference type="OrthoDB" id="9796817at2"/>
<feature type="chain" id="PRO_5039243014" evidence="4">
    <location>
        <begin position="27"/>
        <end position="521"/>
    </location>
</feature>
<gene>
    <name evidence="6" type="ORF">AF332_24965</name>
</gene>
<dbReference type="SUPFAM" id="SSF53850">
    <property type="entry name" value="Periplasmic binding protein-like II"/>
    <property type="match status" value="1"/>
</dbReference>
<keyword evidence="2" id="KW-0813">Transport</keyword>
<dbReference type="InterPro" id="IPR039424">
    <property type="entry name" value="SBP_5"/>
</dbReference>
<sequence length="521" mass="58360">MKLKKRMGLLILALVIAMLISGCSTKKQVNTSQGSKENASENGGTLVIARLSDAENLDHHFMSTINAASVTHNKIYEGLVGRDKNAEIKPLLAEKWEQLDETTWEFKLREDVTFHDGTAFNADAVKATFDRLLDPEVASPRAVVFKMVEEVKAVDEFTVQFKLSEPFSPLLSILANHEGGIISPKTIEKYGNKVIQEPVGTGPFIFESWTPGKEIVFHKNEKYWGTHSKLDKVLFKVVPEETTRISMLETGEAHIAEPLSVTMMETVKNSKNAEIYSSEGFGTEYIGFNVEKEPFDDARVRKAVGHAVEMDSILEGVFENVGRKSNSLLGPKVFGYHEGLEAYEYNLNEAKRLLTEAGYPNGFEATLKTMDKKEWINMAEVLQSQLKGIGIKLDIQVFEYGTFVEQVNRGDSEMFILSWRNATGDADYNQYNLFHSSSHGASGNTFFYSNKEVDSLIDAARAEKDSDKRIEFYAKAQEIEMKESVYIPVRVIENMAAISKDVKGFSISPSGYLEINDISIK</sequence>
<dbReference type="AlphaFoldDB" id="A0A0M0GIJ0"/>
<comment type="caution">
    <text evidence="6">The sequence shown here is derived from an EMBL/GenBank/DDBJ whole genome shotgun (WGS) entry which is preliminary data.</text>
</comment>
<organism evidence="6 7">
    <name type="scientific">Sporosarcina globispora</name>
    <name type="common">Bacillus globisporus</name>
    <dbReference type="NCBI Taxonomy" id="1459"/>
    <lineage>
        <taxon>Bacteria</taxon>
        <taxon>Bacillati</taxon>
        <taxon>Bacillota</taxon>
        <taxon>Bacilli</taxon>
        <taxon>Bacillales</taxon>
        <taxon>Caryophanaceae</taxon>
        <taxon>Sporosarcina</taxon>
    </lineage>
</organism>
<name>A0A0M0GIJ0_SPOGL</name>
<dbReference type="Pfam" id="PF00496">
    <property type="entry name" value="SBP_bac_5"/>
    <property type="match status" value="1"/>
</dbReference>
<evidence type="ECO:0000256" key="2">
    <source>
        <dbReference type="ARBA" id="ARBA00022448"/>
    </source>
</evidence>
<dbReference type="Gene3D" id="3.90.76.10">
    <property type="entry name" value="Dipeptide-binding Protein, Domain 1"/>
    <property type="match status" value="1"/>
</dbReference>
<dbReference type="Proteomes" id="UP000037109">
    <property type="component" value="Unassembled WGS sequence"/>
</dbReference>
<dbReference type="PIRSF" id="PIRSF002741">
    <property type="entry name" value="MppA"/>
    <property type="match status" value="1"/>
</dbReference>
<dbReference type="GO" id="GO:0042597">
    <property type="term" value="C:periplasmic space"/>
    <property type="evidence" value="ECO:0007669"/>
    <property type="project" value="UniProtKB-ARBA"/>
</dbReference>
<feature type="domain" description="Solute-binding protein family 5" evidence="5">
    <location>
        <begin position="87"/>
        <end position="438"/>
    </location>
</feature>
<dbReference type="GO" id="GO:1904680">
    <property type="term" value="F:peptide transmembrane transporter activity"/>
    <property type="evidence" value="ECO:0007669"/>
    <property type="project" value="TreeGrafter"/>
</dbReference>
<dbReference type="PANTHER" id="PTHR30290">
    <property type="entry name" value="PERIPLASMIC BINDING COMPONENT OF ABC TRANSPORTER"/>
    <property type="match status" value="1"/>
</dbReference>
<protein>
    <submittedName>
        <fullName evidence="6">ABC transporter substrate-binding protein</fullName>
    </submittedName>
</protein>
<dbReference type="PROSITE" id="PS51257">
    <property type="entry name" value="PROKAR_LIPOPROTEIN"/>
    <property type="match status" value="1"/>
</dbReference>
<evidence type="ECO:0000256" key="1">
    <source>
        <dbReference type="ARBA" id="ARBA00005695"/>
    </source>
</evidence>
<comment type="similarity">
    <text evidence="1">Belongs to the bacterial solute-binding protein 5 family.</text>
</comment>
<reference evidence="7" key="1">
    <citation type="submission" date="2015-07" db="EMBL/GenBank/DDBJ databases">
        <title>Fjat-10036 dsm4.</title>
        <authorList>
            <person name="Liu B."/>
            <person name="Wang J."/>
            <person name="Zhu Y."/>
            <person name="Liu G."/>
            <person name="Chen Q."/>
            <person name="Chen Z."/>
            <person name="Lan J."/>
            <person name="Che J."/>
            <person name="Ge C."/>
            <person name="Shi H."/>
            <person name="Pan Z."/>
            <person name="Liu X."/>
        </authorList>
    </citation>
    <scope>NUCLEOTIDE SEQUENCE [LARGE SCALE GENOMIC DNA]</scope>
    <source>
        <strain evidence="7">DSM 4</strain>
    </source>
</reference>
<evidence type="ECO:0000313" key="7">
    <source>
        <dbReference type="Proteomes" id="UP000037109"/>
    </source>
</evidence>
<evidence type="ECO:0000259" key="5">
    <source>
        <dbReference type="Pfam" id="PF00496"/>
    </source>
</evidence>
<dbReference type="PATRIC" id="fig|1459.3.peg.5481"/>
<dbReference type="PANTHER" id="PTHR30290:SF9">
    <property type="entry name" value="OLIGOPEPTIDE-BINDING PROTEIN APPA"/>
    <property type="match status" value="1"/>
</dbReference>
<accession>A0A0M0GIJ0</accession>
<dbReference type="GO" id="GO:0043190">
    <property type="term" value="C:ATP-binding cassette (ABC) transporter complex"/>
    <property type="evidence" value="ECO:0007669"/>
    <property type="project" value="InterPro"/>
</dbReference>
<keyword evidence="3 4" id="KW-0732">Signal</keyword>
<evidence type="ECO:0000256" key="4">
    <source>
        <dbReference type="SAM" id="SignalP"/>
    </source>
</evidence>